<protein>
    <recommendedName>
        <fullName evidence="4">DUF3618 domain-containing protein</fullName>
    </recommendedName>
</protein>
<accession>A0ABV8XVN7</accession>
<keyword evidence="3" id="KW-1185">Reference proteome</keyword>
<gene>
    <name evidence="2" type="ORF">ACFO0K_01880</name>
</gene>
<proteinExistence type="predicted"/>
<name>A0ABV8XVN7_9MICC</name>
<feature type="compositionally biased region" description="Basic and acidic residues" evidence="1">
    <location>
        <begin position="162"/>
        <end position="172"/>
    </location>
</feature>
<reference evidence="3" key="1">
    <citation type="journal article" date="2019" name="Int. J. Syst. Evol. Microbiol.">
        <title>The Global Catalogue of Microorganisms (GCM) 10K type strain sequencing project: providing services to taxonomists for standard genome sequencing and annotation.</title>
        <authorList>
            <consortium name="The Broad Institute Genomics Platform"/>
            <consortium name="The Broad Institute Genome Sequencing Center for Infectious Disease"/>
            <person name="Wu L."/>
            <person name="Ma J."/>
        </authorList>
    </citation>
    <scope>NUCLEOTIDE SEQUENCE [LARGE SCALE GENOMIC DNA]</scope>
    <source>
        <strain evidence="3">CGMCC 1.12125</strain>
    </source>
</reference>
<dbReference type="EMBL" id="JBHSEN010000001">
    <property type="protein sequence ID" value="MFC4428427.1"/>
    <property type="molecule type" value="Genomic_DNA"/>
</dbReference>
<comment type="caution">
    <text evidence="2">The sequence shown here is derived from an EMBL/GenBank/DDBJ whole genome shotgun (WGS) entry which is preliminary data.</text>
</comment>
<dbReference type="RefSeq" id="WP_344230097.1">
    <property type="nucleotide sequence ID" value="NZ_BAAALH010000002.1"/>
</dbReference>
<evidence type="ECO:0008006" key="4">
    <source>
        <dbReference type="Google" id="ProtNLM"/>
    </source>
</evidence>
<feature type="compositionally biased region" description="Basic and acidic residues" evidence="1">
    <location>
        <begin position="85"/>
        <end position="100"/>
    </location>
</feature>
<evidence type="ECO:0000313" key="3">
    <source>
        <dbReference type="Proteomes" id="UP001595965"/>
    </source>
</evidence>
<sequence>MTLNPDHSTEHDGGTRDAAQQEAGRLGSEAQSAARDVAGTAQEEAAHLKDETMTQARDLAGSAKQEASSQLAAQKDRLAAQSRTVSDDLDRISRGEKPESDLVNQAVSMLSQRARQVTEQLESKEPLDLLDDVRRFAARRPGTFLAIAAGVGLVAGRLTRGMKDAHDDDSHGHSTPTHRAGSSGPAPIERVPGSVDPDDVPATGPSGDIPLPPTAPPAPVVPPAAGQPDVGMGAPATEVLGTPAVTDPSGTGRPRQGGRP</sequence>
<evidence type="ECO:0000256" key="1">
    <source>
        <dbReference type="SAM" id="MobiDB-lite"/>
    </source>
</evidence>
<dbReference type="Proteomes" id="UP001595965">
    <property type="component" value="Unassembled WGS sequence"/>
</dbReference>
<feature type="region of interest" description="Disordered" evidence="1">
    <location>
        <begin position="1"/>
        <end position="107"/>
    </location>
</feature>
<evidence type="ECO:0000313" key="2">
    <source>
        <dbReference type="EMBL" id="MFC4428427.1"/>
    </source>
</evidence>
<feature type="region of interest" description="Disordered" evidence="1">
    <location>
        <begin position="162"/>
        <end position="260"/>
    </location>
</feature>
<organism evidence="2 3">
    <name type="scientific">Citricoccus alkalitolerans</name>
    <dbReference type="NCBI Taxonomy" id="246603"/>
    <lineage>
        <taxon>Bacteria</taxon>
        <taxon>Bacillati</taxon>
        <taxon>Actinomycetota</taxon>
        <taxon>Actinomycetes</taxon>
        <taxon>Micrococcales</taxon>
        <taxon>Micrococcaceae</taxon>
        <taxon>Citricoccus</taxon>
    </lineage>
</organism>
<feature type="compositionally biased region" description="Pro residues" evidence="1">
    <location>
        <begin position="210"/>
        <end position="222"/>
    </location>
</feature>